<name>A0A9D1MG76_9FIRM</name>
<evidence type="ECO:0000313" key="1">
    <source>
        <dbReference type="EMBL" id="HIU59478.1"/>
    </source>
</evidence>
<organism evidence="1 2">
    <name type="scientific">Candidatus Scatosoma pullistercoris</name>
    <dbReference type="NCBI Taxonomy" id="2840934"/>
    <lineage>
        <taxon>Bacteria</taxon>
        <taxon>Bacillati</taxon>
        <taxon>Bacillota</taxon>
        <taxon>Clostridia</taxon>
        <taxon>Candidatus Scatosoma</taxon>
    </lineage>
</organism>
<dbReference type="EMBL" id="DVMZ01000136">
    <property type="protein sequence ID" value="HIU59478.1"/>
    <property type="molecule type" value="Genomic_DNA"/>
</dbReference>
<evidence type="ECO:0000313" key="2">
    <source>
        <dbReference type="Proteomes" id="UP000824081"/>
    </source>
</evidence>
<sequence length="91" mass="10125">MDKYIDNKLAEEMDLIVLTTDRHRKDGLPAGSVGTLIDSYTGHEKPLYADFSVAGRHRETALGLYDFRVLDVKKEPDCAIVAAFLKTGRAI</sequence>
<comment type="caution">
    <text evidence="1">The sequence shown here is derived from an EMBL/GenBank/DDBJ whole genome shotgun (WGS) entry which is preliminary data.</text>
</comment>
<reference evidence="1" key="1">
    <citation type="submission" date="2020-10" db="EMBL/GenBank/DDBJ databases">
        <authorList>
            <person name="Gilroy R."/>
        </authorList>
    </citation>
    <scope>NUCLEOTIDE SEQUENCE</scope>
    <source>
        <strain evidence="1">11687</strain>
    </source>
</reference>
<gene>
    <name evidence="1" type="ORF">IAC57_05175</name>
</gene>
<proteinExistence type="predicted"/>
<protein>
    <submittedName>
        <fullName evidence="1">Uncharacterized protein</fullName>
    </submittedName>
</protein>
<dbReference type="Proteomes" id="UP000824081">
    <property type="component" value="Unassembled WGS sequence"/>
</dbReference>
<dbReference type="AlphaFoldDB" id="A0A9D1MG76"/>
<accession>A0A9D1MG76</accession>
<reference evidence="1" key="2">
    <citation type="journal article" date="2021" name="PeerJ">
        <title>Extensive microbial diversity within the chicken gut microbiome revealed by metagenomics and culture.</title>
        <authorList>
            <person name="Gilroy R."/>
            <person name="Ravi A."/>
            <person name="Getino M."/>
            <person name="Pursley I."/>
            <person name="Horton D.L."/>
            <person name="Alikhan N.F."/>
            <person name="Baker D."/>
            <person name="Gharbi K."/>
            <person name="Hall N."/>
            <person name="Watson M."/>
            <person name="Adriaenssens E.M."/>
            <person name="Foster-Nyarko E."/>
            <person name="Jarju S."/>
            <person name="Secka A."/>
            <person name="Antonio M."/>
            <person name="Oren A."/>
            <person name="Chaudhuri R.R."/>
            <person name="La Ragione R."/>
            <person name="Hildebrand F."/>
            <person name="Pallen M.J."/>
        </authorList>
    </citation>
    <scope>NUCLEOTIDE SEQUENCE</scope>
    <source>
        <strain evidence="1">11687</strain>
    </source>
</reference>